<dbReference type="GO" id="GO:0006289">
    <property type="term" value="P:nucleotide-excision repair"/>
    <property type="evidence" value="ECO:0007669"/>
    <property type="project" value="TreeGrafter"/>
</dbReference>
<comment type="caution">
    <text evidence="1">The sequence shown here is derived from an EMBL/GenBank/DDBJ whole genome shotgun (WGS) entry which is preliminary data.</text>
</comment>
<dbReference type="InterPro" id="IPR000686">
    <property type="entry name" value="FANCC"/>
</dbReference>
<sequence>MSPEAACHPAIFRVVDEMFRYALLETEGAPEVLAAMQVFTRCFVEALEKENQQVCYAAAEVCTQDLLSLCFSISCHGVTPTPERSSGGPFENWFLLAHFGGWADIAAEQLLTSVGDAEPPEALLWLLAFSSSPGDGPQQRAQTMVEVKAVLSHLGRLLRSPTLSAGNLLAAAEESREGDPRPPACQQLTRRLLLNFLLWAPGGRAMARDVITLMARTDEIMHEIVGFLDQTLYRWDHLGVDAPGSRKLARELLAELRGQA</sequence>
<dbReference type="PRINTS" id="PR00494">
    <property type="entry name" value="FANCONICGENE"/>
</dbReference>
<evidence type="ECO:0000313" key="2">
    <source>
        <dbReference type="Proteomes" id="UP000299084"/>
    </source>
</evidence>
<protein>
    <submittedName>
        <fullName evidence="1">Fanconi anemia group C protein-like protein</fullName>
    </submittedName>
</protein>
<dbReference type="PANTHER" id="PTHR16798">
    <property type="entry name" value="FANCONI ANEMIA GROUP C PROTEIN FANCC"/>
    <property type="match status" value="1"/>
</dbReference>
<dbReference type="AlphaFoldDB" id="A0A5N4C0A4"/>
<dbReference type="Pfam" id="PF02106">
    <property type="entry name" value="Fanconi_C"/>
    <property type="match status" value="2"/>
</dbReference>
<dbReference type="EMBL" id="JWIN03000051">
    <property type="protein sequence ID" value="KAB1252290.1"/>
    <property type="molecule type" value="Genomic_DNA"/>
</dbReference>
<accession>A0A5N4C0A4</accession>
<dbReference type="PANTHER" id="PTHR16798:SF0">
    <property type="entry name" value="FANCONI ANEMIA GROUP C PROTEIN"/>
    <property type="match status" value="1"/>
</dbReference>
<keyword evidence="2" id="KW-1185">Reference proteome</keyword>
<dbReference type="Proteomes" id="UP000299084">
    <property type="component" value="Unassembled WGS sequence"/>
</dbReference>
<name>A0A5N4C0A4_CAMDR</name>
<reference evidence="1 2" key="1">
    <citation type="journal article" date="2019" name="Mol. Ecol. Resour.">
        <title>Improving Illumina assemblies with Hi-C and long reads: an example with the North African dromedary.</title>
        <authorList>
            <person name="Elbers J.P."/>
            <person name="Rogers M.F."/>
            <person name="Perelman P.L."/>
            <person name="Proskuryakova A.A."/>
            <person name="Serdyukova N.A."/>
            <person name="Johnson W.E."/>
            <person name="Horin P."/>
            <person name="Corander J."/>
            <person name="Murphy D."/>
            <person name="Burger P.A."/>
        </authorList>
    </citation>
    <scope>NUCLEOTIDE SEQUENCE [LARGE SCALE GENOMIC DNA]</scope>
    <source>
        <strain evidence="1">Drom800</strain>
        <tissue evidence="1">Blood</tissue>
    </source>
</reference>
<gene>
    <name evidence="1" type="ORF">Cadr_000030145</name>
</gene>
<dbReference type="GO" id="GO:0036297">
    <property type="term" value="P:interstrand cross-link repair"/>
    <property type="evidence" value="ECO:0007669"/>
    <property type="project" value="InterPro"/>
</dbReference>
<evidence type="ECO:0000313" key="1">
    <source>
        <dbReference type="EMBL" id="KAB1252290.1"/>
    </source>
</evidence>
<dbReference type="GO" id="GO:0034599">
    <property type="term" value="P:cellular response to oxidative stress"/>
    <property type="evidence" value="ECO:0007669"/>
    <property type="project" value="TreeGrafter"/>
</dbReference>
<proteinExistence type="predicted"/>
<dbReference type="GO" id="GO:0043240">
    <property type="term" value="C:Fanconi anaemia nuclear complex"/>
    <property type="evidence" value="ECO:0007669"/>
    <property type="project" value="InterPro"/>
</dbReference>
<dbReference type="STRING" id="9838.ENSCDRP00005026870"/>
<organism evidence="1 2">
    <name type="scientific">Camelus dromedarius</name>
    <name type="common">Dromedary</name>
    <name type="synonym">Arabian camel</name>
    <dbReference type="NCBI Taxonomy" id="9838"/>
    <lineage>
        <taxon>Eukaryota</taxon>
        <taxon>Metazoa</taxon>
        <taxon>Chordata</taxon>
        <taxon>Craniata</taxon>
        <taxon>Vertebrata</taxon>
        <taxon>Euteleostomi</taxon>
        <taxon>Mammalia</taxon>
        <taxon>Eutheria</taxon>
        <taxon>Laurasiatheria</taxon>
        <taxon>Artiodactyla</taxon>
        <taxon>Tylopoda</taxon>
        <taxon>Camelidae</taxon>
        <taxon>Camelus</taxon>
    </lineage>
</organism>